<protein>
    <submittedName>
        <fullName evidence="2">AAEL003804-PA</fullName>
    </submittedName>
</protein>
<sequence>MSSSESHSSISGTATSSAVSFSNQLTPEYERSLAQRMLQYVYDRSAIVTARQLAFWERFRQQAPDVEMSPQDLRAMFYGEVLYEPEHFEDLEHAVTNYINPRFNQITLEALEFGDLAEQEDYMLNMPRNVPLPNGEMNFEQLVNYISNPFEASRNSRLVPLNVQLVAAPQPSADANLKQRFCHLLSELVYTRDETVEKPTLAIEDICERVSVLTAKGIRLDDLIEPGMECYKLLNGINPETETPNVPVPEKATVSASDQVVPVVPTSSALKRWKSFDDSGLGNTPPKQRRMNPPSSLLARRQHGWVRRILSAPSNSLM</sequence>
<reference evidence="2" key="2">
    <citation type="journal article" date="2007" name="Science">
        <title>Genome sequence of Aedes aegypti, a major arbovirus vector.</title>
        <authorList>
            <person name="Nene V."/>
            <person name="Wortman J.R."/>
            <person name="Lawson D."/>
            <person name="Haas B."/>
            <person name="Kodira C."/>
            <person name="Tu Z.J."/>
            <person name="Loftus B."/>
            <person name="Xi Z."/>
            <person name="Megy K."/>
            <person name="Grabherr M."/>
            <person name="Ren Q."/>
            <person name="Zdobnov E.M."/>
            <person name="Lobo N.F."/>
            <person name="Campbell K.S."/>
            <person name="Brown S.E."/>
            <person name="Bonaldo M.F."/>
            <person name="Zhu J."/>
            <person name="Sinkins S.P."/>
            <person name="Hogenkamp D.G."/>
            <person name="Amedeo P."/>
            <person name="Arensburger P."/>
            <person name="Atkinson P.W."/>
            <person name="Bidwell S."/>
            <person name="Biedler J."/>
            <person name="Birney E."/>
            <person name="Bruggner R.V."/>
            <person name="Costas J."/>
            <person name="Coy M.R."/>
            <person name="Crabtree J."/>
            <person name="Crawford M."/>
            <person name="Debruyn B."/>
            <person name="Decaprio D."/>
            <person name="Eiglmeier K."/>
            <person name="Eisenstadt E."/>
            <person name="El-Dorry H."/>
            <person name="Gelbart W.M."/>
            <person name="Gomes S.L."/>
            <person name="Hammond M."/>
            <person name="Hannick L.I."/>
            <person name="Hogan J.R."/>
            <person name="Holmes M.H."/>
            <person name="Jaffe D."/>
            <person name="Johnston J.S."/>
            <person name="Kennedy R.C."/>
            <person name="Koo H."/>
            <person name="Kravitz S."/>
            <person name="Kriventseva E.V."/>
            <person name="Kulp D."/>
            <person name="Labutti K."/>
            <person name="Lee E."/>
            <person name="Li S."/>
            <person name="Lovin D.D."/>
            <person name="Mao C."/>
            <person name="Mauceli E."/>
            <person name="Menck C.F."/>
            <person name="Miller J.R."/>
            <person name="Montgomery P."/>
            <person name="Mori A."/>
            <person name="Nascimento A.L."/>
            <person name="Naveira H.F."/>
            <person name="Nusbaum C."/>
            <person name="O'leary S."/>
            <person name="Orvis J."/>
            <person name="Pertea M."/>
            <person name="Quesneville H."/>
            <person name="Reidenbach K.R."/>
            <person name="Rogers Y.H."/>
            <person name="Roth C.W."/>
            <person name="Schneider J.R."/>
            <person name="Schatz M."/>
            <person name="Shumway M."/>
            <person name="Stanke M."/>
            <person name="Stinson E.O."/>
            <person name="Tubio J.M."/>
            <person name="Vanzee J.P."/>
            <person name="Verjovski-Almeida S."/>
            <person name="Werner D."/>
            <person name="White O."/>
            <person name="Wyder S."/>
            <person name="Zeng Q."/>
            <person name="Zhao Q."/>
            <person name="Zhao Y."/>
            <person name="Hill C.A."/>
            <person name="Raikhel A.S."/>
            <person name="Soares M.B."/>
            <person name="Knudson D.L."/>
            <person name="Lee N.H."/>
            <person name="Galagan J."/>
            <person name="Salzberg S.L."/>
            <person name="Paulsen I.T."/>
            <person name="Dimopoulos G."/>
            <person name="Collins F.H."/>
            <person name="Birren B."/>
            <person name="Fraser-Liggett C.M."/>
            <person name="Severson D.W."/>
        </authorList>
    </citation>
    <scope>NUCLEOTIDE SEQUENCE [LARGE SCALE GENOMIC DNA]</scope>
    <source>
        <strain evidence="2">Liverpool</strain>
    </source>
</reference>
<dbReference type="eggNOG" id="ENOG502TCU6">
    <property type="taxonomic scope" value="Eukaryota"/>
</dbReference>
<feature type="region of interest" description="Disordered" evidence="1">
    <location>
        <begin position="274"/>
        <end position="297"/>
    </location>
</feature>
<dbReference type="HOGENOM" id="CLU_853146_0_0_1"/>
<dbReference type="KEGG" id="aag:5578979"/>
<name>Q17EK6_AEDAE</name>
<gene>
    <name evidence="2" type="ORF">AaeL_AAEL003804</name>
</gene>
<dbReference type="PaxDb" id="7159-AAEL003804-PA"/>
<dbReference type="EMBL" id="CH477282">
    <property type="protein sequence ID" value="EAT44873.1"/>
    <property type="molecule type" value="Genomic_DNA"/>
</dbReference>
<evidence type="ECO:0000313" key="2">
    <source>
        <dbReference type="EMBL" id="EAT44873.1"/>
    </source>
</evidence>
<reference evidence="2" key="3">
    <citation type="submission" date="2012-09" db="EMBL/GenBank/DDBJ databases">
        <authorList>
            <consortium name="VectorBase"/>
        </authorList>
    </citation>
    <scope>NUCLEOTIDE SEQUENCE</scope>
    <source>
        <strain evidence="2">Liverpool</strain>
    </source>
</reference>
<proteinExistence type="predicted"/>
<dbReference type="OMA" id="RIIHYFY"/>
<dbReference type="Proteomes" id="UP000682892">
    <property type="component" value="Unassembled WGS sequence"/>
</dbReference>
<accession>Q17EK6</accession>
<dbReference type="AlphaFoldDB" id="Q17EK6"/>
<organism evidence="2 3">
    <name type="scientific">Aedes aegypti</name>
    <name type="common">Yellowfever mosquito</name>
    <name type="synonym">Culex aegypti</name>
    <dbReference type="NCBI Taxonomy" id="7159"/>
    <lineage>
        <taxon>Eukaryota</taxon>
        <taxon>Metazoa</taxon>
        <taxon>Ecdysozoa</taxon>
        <taxon>Arthropoda</taxon>
        <taxon>Hexapoda</taxon>
        <taxon>Insecta</taxon>
        <taxon>Pterygota</taxon>
        <taxon>Neoptera</taxon>
        <taxon>Endopterygota</taxon>
        <taxon>Diptera</taxon>
        <taxon>Nematocera</taxon>
        <taxon>Culicoidea</taxon>
        <taxon>Culicidae</taxon>
        <taxon>Culicinae</taxon>
        <taxon>Aedini</taxon>
        <taxon>Aedes</taxon>
        <taxon>Stegomyia</taxon>
    </lineage>
</organism>
<evidence type="ECO:0000256" key="1">
    <source>
        <dbReference type="SAM" id="MobiDB-lite"/>
    </source>
</evidence>
<dbReference type="PhylomeDB" id="Q17EK6"/>
<dbReference type="OrthoDB" id="7761609at2759"/>
<reference evidence="2" key="1">
    <citation type="submission" date="2005-10" db="EMBL/GenBank/DDBJ databases">
        <authorList>
            <person name="Loftus B.J."/>
            <person name="Nene V.M."/>
            <person name="Hannick L.I."/>
            <person name="Bidwell S."/>
            <person name="Haas B."/>
            <person name="Amedeo P."/>
            <person name="Orvis J."/>
            <person name="Wortman J.R."/>
            <person name="White O.R."/>
            <person name="Salzberg S."/>
            <person name="Shumway M."/>
            <person name="Koo H."/>
            <person name="Zhao Y."/>
            <person name="Holmes M."/>
            <person name="Miller J."/>
            <person name="Schatz M."/>
            <person name="Pop M."/>
            <person name="Pai G."/>
            <person name="Utterback T."/>
            <person name="Rogers Y.-H."/>
            <person name="Kravitz S."/>
            <person name="Fraser C.M."/>
        </authorList>
    </citation>
    <scope>NUCLEOTIDE SEQUENCE</scope>
    <source>
        <strain evidence="2">Liverpool</strain>
    </source>
</reference>
<evidence type="ECO:0000313" key="3">
    <source>
        <dbReference type="Proteomes" id="UP000682892"/>
    </source>
</evidence>
<dbReference type="VEuPathDB" id="VectorBase:AAEL024960"/>